<keyword evidence="1" id="KW-0732">Signal</keyword>
<feature type="signal peptide" evidence="1">
    <location>
        <begin position="1"/>
        <end position="18"/>
    </location>
</feature>
<gene>
    <name evidence="2" type="ORF">EDS130_LOCUS14408</name>
</gene>
<proteinExistence type="predicted"/>
<organism evidence="2 3">
    <name type="scientific">Adineta ricciae</name>
    <name type="common">Rotifer</name>
    <dbReference type="NCBI Taxonomy" id="249248"/>
    <lineage>
        <taxon>Eukaryota</taxon>
        <taxon>Metazoa</taxon>
        <taxon>Spiralia</taxon>
        <taxon>Gnathifera</taxon>
        <taxon>Rotifera</taxon>
        <taxon>Eurotatoria</taxon>
        <taxon>Bdelloidea</taxon>
        <taxon>Adinetida</taxon>
        <taxon>Adinetidae</taxon>
        <taxon>Adineta</taxon>
    </lineage>
</organism>
<comment type="caution">
    <text evidence="2">The sequence shown here is derived from an EMBL/GenBank/DDBJ whole genome shotgun (WGS) entry which is preliminary data.</text>
</comment>
<dbReference type="EMBL" id="CAJNOJ010000058">
    <property type="protein sequence ID" value="CAF0991351.1"/>
    <property type="molecule type" value="Genomic_DNA"/>
</dbReference>
<dbReference type="Proteomes" id="UP000663852">
    <property type="component" value="Unassembled WGS sequence"/>
</dbReference>
<name>A0A814G8A7_ADIRI</name>
<evidence type="ECO:0000313" key="2">
    <source>
        <dbReference type="EMBL" id="CAF0991351.1"/>
    </source>
</evidence>
<accession>A0A814G8A7</accession>
<evidence type="ECO:0000313" key="3">
    <source>
        <dbReference type="Proteomes" id="UP000663852"/>
    </source>
</evidence>
<dbReference type="OrthoDB" id="10055636at2759"/>
<evidence type="ECO:0000256" key="1">
    <source>
        <dbReference type="SAM" id="SignalP"/>
    </source>
</evidence>
<dbReference type="AlphaFoldDB" id="A0A814G8A7"/>
<reference evidence="2" key="1">
    <citation type="submission" date="2021-02" db="EMBL/GenBank/DDBJ databases">
        <authorList>
            <person name="Nowell W R."/>
        </authorList>
    </citation>
    <scope>NUCLEOTIDE SEQUENCE</scope>
</reference>
<feature type="chain" id="PRO_5032313094" evidence="1">
    <location>
        <begin position="19"/>
        <end position="314"/>
    </location>
</feature>
<sequence>MKLCVLFVVSCLAYQIRSQDVDVCHVYGDPHLIPFSQVSQLNQNGYWCKLSGEQQIVRNNFVEIKVNMHEGVWSIDKYTVTFFDNDKVLCKVTDHEQVCDSQAVRITRPSLTHIEMFYSIPELYISIVPYEYPYKWYDISILMPNELVRQSNGLCVAPSVDKCIVENEILSENSIPPMYKKMCEVYQTAGDEAKLSLNLPVDHSVRNHTLLACIHDIHNTNNVDFGASMVNTMVKDGIFKEYSNDSMYQFQVVESTIIIDRVIRTASITANAIFSTTTSVTTTDSTSQATPNGSLPVRLVSWTLNVCLVLLLIK</sequence>
<protein>
    <submittedName>
        <fullName evidence="2">Uncharacterized protein</fullName>
    </submittedName>
</protein>